<organism evidence="1 2">
    <name type="scientific">Frankia canadensis</name>
    <dbReference type="NCBI Taxonomy" id="1836972"/>
    <lineage>
        <taxon>Bacteria</taxon>
        <taxon>Bacillati</taxon>
        <taxon>Actinomycetota</taxon>
        <taxon>Actinomycetes</taxon>
        <taxon>Frankiales</taxon>
        <taxon>Frankiaceae</taxon>
        <taxon>Frankia</taxon>
    </lineage>
</organism>
<proteinExistence type="predicted"/>
<protein>
    <submittedName>
        <fullName evidence="1">Uncharacterized protein</fullName>
    </submittedName>
</protein>
<sequence>MKFWAWFRRAIEDLIAFDAWKWISQGRSCGDGQGAGGRRGWRYAGLAGGGRGGRGRAGAGISAVRGVRRVRAGVGRGAVRA</sequence>
<accession>A0A2I2KN70</accession>
<keyword evidence="2" id="KW-1185">Reference proteome</keyword>
<name>A0A2I2KN70_9ACTN</name>
<evidence type="ECO:0000313" key="2">
    <source>
        <dbReference type="Proteomes" id="UP000234331"/>
    </source>
</evidence>
<reference evidence="1 2" key="1">
    <citation type="submission" date="2017-06" db="EMBL/GenBank/DDBJ databases">
        <authorList>
            <person name="Kim H.J."/>
            <person name="Triplett B.A."/>
        </authorList>
    </citation>
    <scope>NUCLEOTIDE SEQUENCE [LARGE SCALE GENOMIC DNA]</scope>
    <source>
        <strain evidence="1">FRACA_ARgP5</strain>
    </source>
</reference>
<dbReference type="EMBL" id="FZMO01000080">
    <property type="protein sequence ID" value="SNQ47110.1"/>
    <property type="molecule type" value="Genomic_DNA"/>
</dbReference>
<dbReference type="AlphaFoldDB" id="A0A2I2KN70"/>
<evidence type="ECO:0000313" key="1">
    <source>
        <dbReference type="EMBL" id="SNQ47110.1"/>
    </source>
</evidence>
<gene>
    <name evidence="1" type="ORF">FRACA_1700002</name>
</gene>
<dbReference type="Proteomes" id="UP000234331">
    <property type="component" value="Unassembled WGS sequence"/>
</dbReference>